<organism evidence="1 2">
    <name type="scientific">Aspergillus brunneoviolaceus CBS 621.78</name>
    <dbReference type="NCBI Taxonomy" id="1450534"/>
    <lineage>
        <taxon>Eukaryota</taxon>
        <taxon>Fungi</taxon>
        <taxon>Dikarya</taxon>
        <taxon>Ascomycota</taxon>
        <taxon>Pezizomycotina</taxon>
        <taxon>Eurotiomycetes</taxon>
        <taxon>Eurotiomycetidae</taxon>
        <taxon>Eurotiales</taxon>
        <taxon>Aspergillaceae</taxon>
        <taxon>Aspergillus</taxon>
        <taxon>Aspergillus subgen. Circumdati</taxon>
    </lineage>
</organism>
<proteinExistence type="predicted"/>
<keyword evidence="2" id="KW-1185">Reference proteome</keyword>
<evidence type="ECO:0000313" key="2">
    <source>
        <dbReference type="Proteomes" id="UP000249057"/>
    </source>
</evidence>
<name>A0ACD1G3B2_9EURO</name>
<dbReference type="EMBL" id="KZ825360">
    <property type="protein sequence ID" value="RAH43716.1"/>
    <property type="molecule type" value="Genomic_DNA"/>
</dbReference>
<gene>
    <name evidence="1" type="ORF">BO95DRAFT_202479</name>
</gene>
<dbReference type="Proteomes" id="UP000249057">
    <property type="component" value="Unassembled WGS sequence"/>
</dbReference>
<sequence>MYRFVERDINVFAPVTHQSQVQVASPSGEYRIPSFHYLDELTVAISRFTGGAFLFPLPGDFSIWLFCFQLLIAQRFS</sequence>
<evidence type="ECO:0000313" key="1">
    <source>
        <dbReference type="EMBL" id="RAH43716.1"/>
    </source>
</evidence>
<accession>A0ACD1G3B2</accession>
<reference evidence="1" key="1">
    <citation type="submission" date="2018-02" db="EMBL/GenBank/DDBJ databases">
        <title>The genomes of Aspergillus section Nigri reveals drivers in fungal speciation.</title>
        <authorList>
            <consortium name="DOE Joint Genome Institute"/>
            <person name="Vesth T.C."/>
            <person name="Nybo J."/>
            <person name="Theobald S."/>
            <person name="Brandl J."/>
            <person name="Frisvad J.C."/>
            <person name="Nielsen K.F."/>
            <person name="Lyhne E.K."/>
            <person name="Kogle M.E."/>
            <person name="Kuo A."/>
            <person name="Riley R."/>
            <person name="Clum A."/>
            <person name="Nolan M."/>
            <person name="Lipzen A."/>
            <person name="Salamov A."/>
            <person name="Henrissat B."/>
            <person name="Wiebenga A."/>
            <person name="De vries R.P."/>
            <person name="Grigoriev I.V."/>
            <person name="Mortensen U.H."/>
            <person name="Andersen M.R."/>
            <person name="Baker S.E."/>
        </authorList>
    </citation>
    <scope>NUCLEOTIDE SEQUENCE</scope>
    <source>
        <strain evidence="1">CBS 621.78</strain>
    </source>
</reference>
<protein>
    <submittedName>
        <fullName evidence="1">Uncharacterized protein</fullName>
    </submittedName>
</protein>